<dbReference type="Pfam" id="PF10294">
    <property type="entry name" value="Methyltransf_16"/>
    <property type="match status" value="1"/>
</dbReference>
<protein>
    <recommendedName>
        <fullName evidence="4">Protein N-lysine methyltransferase METTL21A</fullName>
    </recommendedName>
</protein>
<comment type="caution">
    <text evidence="2">The sequence shown here is derived from an EMBL/GenBank/DDBJ whole genome shotgun (WGS) entry which is preliminary data.</text>
</comment>
<organism evidence="2 3">
    <name type="scientific">Ensete ventricosum</name>
    <name type="common">Abyssinian banana</name>
    <name type="synonym">Musa ensete</name>
    <dbReference type="NCBI Taxonomy" id="4639"/>
    <lineage>
        <taxon>Eukaryota</taxon>
        <taxon>Viridiplantae</taxon>
        <taxon>Streptophyta</taxon>
        <taxon>Embryophyta</taxon>
        <taxon>Tracheophyta</taxon>
        <taxon>Spermatophyta</taxon>
        <taxon>Magnoliopsida</taxon>
        <taxon>Liliopsida</taxon>
        <taxon>Zingiberales</taxon>
        <taxon>Musaceae</taxon>
        <taxon>Ensete</taxon>
    </lineage>
</organism>
<feature type="compositionally biased region" description="Polar residues" evidence="1">
    <location>
        <begin position="278"/>
        <end position="287"/>
    </location>
</feature>
<dbReference type="AlphaFoldDB" id="A0AAV8PX29"/>
<evidence type="ECO:0000313" key="3">
    <source>
        <dbReference type="Proteomes" id="UP001222027"/>
    </source>
</evidence>
<keyword evidence="3" id="KW-1185">Reference proteome</keyword>
<dbReference type="Gene3D" id="3.40.50.150">
    <property type="entry name" value="Vaccinia Virus protein VP39"/>
    <property type="match status" value="1"/>
</dbReference>
<dbReference type="EMBL" id="JAQQAF010000009">
    <property type="protein sequence ID" value="KAJ8459405.1"/>
    <property type="molecule type" value="Genomic_DNA"/>
</dbReference>
<reference evidence="2 3" key="1">
    <citation type="submission" date="2022-12" db="EMBL/GenBank/DDBJ databases">
        <title>Chromosome-scale assembly of the Ensete ventricosum genome.</title>
        <authorList>
            <person name="Dussert Y."/>
            <person name="Stocks J."/>
            <person name="Wendawek A."/>
            <person name="Woldeyes F."/>
            <person name="Nichols R.A."/>
            <person name="Borrell J.S."/>
        </authorList>
    </citation>
    <scope>NUCLEOTIDE SEQUENCE [LARGE SCALE GENOMIC DNA]</scope>
    <source>
        <strain evidence="3">cv. Maze</strain>
        <tissue evidence="2">Seeds</tissue>
    </source>
</reference>
<dbReference type="InterPro" id="IPR019410">
    <property type="entry name" value="Methyltransf_16"/>
</dbReference>
<dbReference type="PANTHER" id="PTHR14614">
    <property type="entry name" value="HEPATOCELLULAR CARCINOMA-ASSOCIATED ANTIGEN"/>
    <property type="match status" value="1"/>
</dbReference>
<feature type="compositionally biased region" description="Basic and acidic residues" evidence="1">
    <location>
        <begin position="288"/>
        <end position="306"/>
    </location>
</feature>
<feature type="region of interest" description="Disordered" evidence="1">
    <location>
        <begin position="267"/>
        <end position="312"/>
    </location>
</feature>
<dbReference type="SUPFAM" id="SSF53335">
    <property type="entry name" value="S-adenosyl-L-methionine-dependent methyltransferases"/>
    <property type="match status" value="1"/>
</dbReference>
<sequence>MLTTCESGNPPPVTVPVSSALFLPLPSISVFSDPRTSPMEDDRLNSPSTSVVTLEVLGHRLQLSQDPNSKHLGTTVWDASMVFVKFLEKNCRKGRFCPSKLKGKRAIELGAGCGLAGLGMALLGSNVISTDQTEVLPLLMRNVERNTSRMMQANPDSGLAASFGSIEVAELDWGNEDHIKAVDPPFDYIIGTDIVYAEHLLEPLLQTILALSGPRTVILLGYEIRSTMVHERMMDMWKQNFVVKTIPKAKMDSKYRHPSIQLFTMEVKDQSRYRNPGPTANQIPESSRGSDKDGQSCEAEDARDATASENIMDLEPGKIDDWEIRRLGSMAARLLREVKIT</sequence>
<accession>A0AAV8PX29</accession>
<dbReference type="Proteomes" id="UP001222027">
    <property type="component" value="Unassembled WGS sequence"/>
</dbReference>
<evidence type="ECO:0000313" key="2">
    <source>
        <dbReference type="EMBL" id="KAJ8459405.1"/>
    </source>
</evidence>
<dbReference type="InterPro" id="IPR029063">
    <property type="entry name" value="SAM-dependent_MTases_sf"/>
</dbReference>
<dbReference type="PANTHER" id="PTHR14614:SF98">
    <property type="entry name" value="S-ADENOSYL-L-METHIONINE-DEPENDENT METHYLTRANSFERASES SUPERFAMILY PROTEIN"/>
    <property type="match status" value="1"/>
</dbReference>
<name>A0AAV8PX29_ENSVE</name>
<gene>
    <name evidence="2" type="ORF">OPV22_032331</name>
</gene>
<evidence type="ECO:0008006" key="4">
    <source>
        <dbReference type="Google" id="ProtNLM"/>
    </source>
</evidence>
<proteinExistence type="predicted"/>
<evidence type="ECO:0000256" key="1">
    <source>
        <dbReference type="SAM" id="MobiDB-lite"/>
    </source>
</evidence>